<organism evidence="1 2">
    <name type="scientific">Talaromyces proteolyticus</name>
    <dbReference type="NCBI Taxonomy" id="1131652"/>
    <lineage>
        <taxon>Eukaryota</taxon>
        <taxon>Fungi</taxon>
        <taxon>Dikarya</taxon>
        <taxon>Ascomycota</taxon>
        <taxon>Pezizomycotina</taxon>
        <taxon>Eurotiomycetes</taxon>
        <taxon>Eurotiomycetidae</taxon>
        <taxon>Eurotiales</taxon>
        <taxon>Trichocomaceae</taxon>
        <taxon>Talaromyces</taxon>
        <taxon>Talaromyces sect. Bacilispori</taxon>
    </lineage>
</organism>
<proteinExistence type="predicted"/>
<dbReference type="Proteomes" id="UP001201262">
    <property type="component" value="Unassembled WGS sequence"/>
</dbReference>
<keyword evidence="2" id="KW-1185">Reference proteome</keyword>
<dbReference type="EMBL" id="JAJTJA010000003">
    <property type="protein sequence ID" value="KAH8702549.1"/>
    <property type="molecule type" value="Genomic_DNA"/>
</dbReference>
<reference evidence="1" key="1">
    <citation type="submission" date="2021-12" db="EMBL/GenBank/DDBJ databases">
        <title>Convergent genome expansion in fungi linked to evolution of root-endophyte symbiosis.</title>
        <authorList>
            <consortium name="DOE Joint Genome Institute"/>
            <person name="Ke Y.-H."/>
            <person name="Bonito G."/>
            <person name="Liao H.-L."/>
            <person name="Looney B."/>
            <person name="Rojas-Flechas A."/>
            <person name="Nash J."/>
            <person name="Hameed K."/>
            <person name="Schadt C."/>
            <person name="Martin F."/>
            <person name="Crous P.W."/>
            <person name="Miettinen O."/>
            <person name="Magnuson J.K."/>
            <person name="Labbe J."/>
            <person name="Jacobson D."/>
            <person name="Doktycz M.J."/>
            <person name="Veneault-Fourrey C."/>
            <person name="Kuo A."/>
            <person name="Mondo S."/>
            <person name="Calhoun S."/>
            <person name="Riley R."/>
            <person name="Ohm R."/>
            <person name="LaButti K."/>
            <person name="Andreopoulos B."/>
            <person name="Pangilinan J."/>
            <person name="Nolan M."/>
            <person name="Tritt A."/>
            <person name="Clum A."/>
            <person name="Lipzen A."/>
            <person name="Daum C."/>
            <person name="Barry K."/>
            <person name="Grigoriev I.V."/>
            <person name="Vilgalys R."/>
        </authorList>
    </citation>
    <scope>NUCLEOTIDE SEQUENCE</scope>
    <source>
        <strain evidence="1">PMI_201</strain>
    </source>
</reference>
<protein>
    <submittedName>
        <fullName evidence="1">Uncharacterized protein</fullName>
    </submittedName>
</protein>
<accession>A0AAD4KXX1</accession>
<sequence length="225" mass="24705">MTVNSTISGNSQPEQLYHILFIISHLQKDPNGKYQKLRIPGTYISLASAKSAAHQCLFDAGYEREWFETYETSQANGNNEDDGQVVHAVATDGSTYRVRILTTPSIIGKPVSTHEDGRITTDLYFVIQAKTKLEEEGNSRDINIEGIFTSYGDAREYALRVLLDAGNGLDKESFAQYEETGPGQADCGYGDNVLVHAVGNNGENFLISVVKGQVMESVRLAEAAF</sequence>
<name>A0AAD4KXX1_9EURO</name>
<evidence type="ECO:0000313" key="1">
    <source>
        <dbReference type="EMBL" id="KAH8702549.1"/>
    </source>
</evidence>
<gene>
    <name evidence="1" type="ORF">BGW36DRAFT_356664</name>
</gene>
<comment type="caution">
    <text evidence="1">The sequence shown here is derived from an EMBL/GenBank/DDBJ whole genome shotgun (WGS) entry which is preliminary data.</text>
</comment>
<dbReference type="AlphaFoldDB" id="A0AAD4KXX1"/>
<evidence type="ECO:0000313" key="2">
    <source>
        <dbReference type="Proteomes" id="UP001201262"/>
    </source>
</evidence>
<dbReference type="RefSeq" id="XP_046075925.1">
    <property type="nucleotide sequence ID" value="XM_046213802.1"/>
</dbReference>
<dbReference type="GeneID" id="70244089"/>